<evidence type="ECO:0000256" key="2">
    <source>
        <dbReference type="ARBA" id="ARBA00012438"/>
    </source>
</evidence>
<accession>A0ABZ0RLV8</accession>
<organism evidence="6 7">
    <name type="scientific">Coraliomargarita algicola</name>
    <dbReference type="NCBI Taxonomy" id="3092156"/>
    <lineage>
        <taxon>Bacteria</taxon>
        <taxon>Pseudomonadati</taxon>
        <taxon>Verrucomicrobiota</taxon>
        <taxon>Opitutia</taxon>
        <taxon>Puniceicoccales</taxon>
        <taxon>Coraliomargaritaceae</taxon>
        <taxon>Coraliomargarita</taxon>
    </lineage>
</organism>
<dbReference type="SUPFAM" id="SSF55874">
    <property type="entry name" value="ATPase domain of HSP90 chaperone/DNA topoisomerase II/histidine kinase"/>
    <property type="match status" value="1"/>
</dbReference>
<sequence length="707" mass="78941">MIRILLQFLYILLSVVAGGGALQGEVSIFEIPSVREALAIEAEGVRAELEALPDFSETRQIDSYGFHGEYLPVLDELPQTPRWTVKLSWGAVAKLEQVILVPAIDPRQGTIRGYGFPRRFRVSKVFPDGSSEVVADWMHEDCPDPGHVPLRIELVEPLCDTIRIDVHRGAEESGREVFALGEVFGVVEHEVWQAKTVEAGPEFEARPYWSKDYLADQKTGLGMPLGMQVAFGNDAASLERDFSVRFDEPETNEYVIDFDLGSEFRMGWLTLFPSTPPEGSIVPGYGFPGKIELYAGRMARDQVVFRPIRDGRWGDGNPRDNAVRIPLYAANGRWLRLKVSELPVENGRPVFAMGEVSISMREQLYPVTAIRLEGFPEGAESRVGSLTDGLVGGRPELQMLDWFELIERQNRLEQSLEDINWVDRGLEQRWSQALNLAIMGVVLLFLFIVLVWVIRRRLSLQKLRLRIAEEQHQTEIEQMKLRFFTHISHELRTPLTVIPAPIERAIKEVGEGKLKDYLGVALKNVHELQQLVEQILDLRQIQEGRMRVMALDLELVQHVRSIFDAMQPLAEAKGIDLIFKPAMNRLVACVDPDGIKRILGNLIGNAIKFTPSGGSVELQLTMVDDALVLSVEDTGPGIAAEDLPNIFEQHYRGQSTGEMQTHGSGIGLALVHEVVSLLGGTVQVESPIADGQGSKFTANLPLKKGSK</sequence>
<dbReference type="Gene3D" id="1.10.287.130">
    <property type="match status" value="1"/>
</dbReference>
<reference evidence="6 7" key="1">
    <citation type="submission" date="2023-11" db="EMBL/GenBank/DDBJ databases">
        <title>Coraliomargarita sp. nov., isolated from marine algae.</title>
        <authorList>
            <person name="Lee J.K."/>
            <person name="Baek J.H."/>
            <person name="Kim J.M."/>
            <person name="Choi D.G."/>
            <person name="Jeon C.O."/>
        </authorList>
    </citation>
    <scope>NUCLEOTIDE SEQUENCE [LARGE SCALE GENOMIC DNA]</scope>
    <source>
        <strain evidence="6 7">J2-16</strain>
    </source>
</reference>
<dbReference type="GO" id="GO:0016301">
    <property type="term" value="F:kinase activity"/>
    <property type="evidence" value="ECO:0007669"/>
    <property type="project" value="UniProtKB-KW"/>
</dbReference>
<keyword evidence="4" id="KW-0812">Transmembrane</keyword>
<dbReference type="EC" id="2.7.13.3" evidence="2"/>
<dbReference type="InterPro" id="IPR004358">
    <property type="entry name" value="Sig_transdc_His_kin-like_C"/>
</dbReference>
<evidence type="ECO:0000256" key="4">
    <source>
        <dbReference type="SAM" id="Phobius"/>
    </source>
</evidence>
<dbReference type="CDD" id="cd00082">
    <property type="entry name" value="HisKA"/>
    <property type="match status" value="1"/>
</dbReference>
<keyword evidence="4" id="KW-0472">Membrane</keyword>
<gene>
    <name evidence="6" type="ORF">SH580_21420</name>
</gene>
<feature type="transmembrane region" description="Helical" evidence="4">
    <location>
        <begin position="433"/>
        <end position="454"/>
    </location>
</feature>
<proteinExistence type="predicted"/>
<name>A0ABZ0RLV8_9BACT</name>
<evidence type="ECO:0000256" key="3">
    <source>
        <dbReference type="ARBA" id="ARBA00022553"/>
    </source>
</evidence>
<dbReference type="Gene3D" id="3.30.565.10">
    <property type="entry name" value="Histidine kinase-like ATPase, C-terminal domain"/>
    <property type="match status" value="1"/>
</dbReference>
<keyword evidence="4" id="KW-1133">Transmembrane helix</keyword>
<dbReference type="InterPro" id="IPR003661">
    <property type="entry name" value="HisK_dim/P_dom"/>
</dbReference>
<dbReference type="InterPro" id="IPR036097">
    <property type="entry name" value="HisK_dim/P_sf"/>
</dbReference>
<comment type="catalytic activity">
    <reaction evidence="1">
        <text>ATP + protein L-histidine = ADP + protein N-phospho-L-histidine.</text>
        <dbReference type="EC" id="2.7.13.3"/>
    </reaction>
</comment>
<protein>
    <recommendedName>
        <fullName evidence="2">histidine kinase</fullName>
        <ecNumber evidence="2">2.7.13.3</ecNumber>
    </recommendedName>
</protein>
<dbReference type="PANTHER" id="PTHR43547">
    <property type="entry name" value="TWO-COMPONENT HISTIDINE KINASE"/>
    <property type="match status" value="1"/>
</dbReference>
<evidence type="ECO:0000259" key="5">
    <source>
        <dbReference type="PROSITE" id="PS50109"/>
    </source>
</evidence>
<dbReference type="InterPro" id="IPR003594">
    <property type="entry name" value="HATPase_dom"/>
</dbReference>
<evidence type="ECO:0000313" key="6">
    <source>
        <dbReference type="EMBL" id="WPJ95980.1"/>
    </source>
</evidence>
<dbReference type="RefSeq" id="WP_319832847.1">
    <property type="nucleotide sequence ID" value="NZ_CP138858.1"/>
</dbReference>
<dbReference type="Pfam" id="PF02518">
    <property type="entry name" value="HATPase_c"/>
    <property type="match status" value="1"/>
</dbReference>
<dbReference type="Proteomes" id="UP001324993">
    <property type="component" value="Chromosome"/>
</dbReference>
<dbReference type="PROSITE" id="PS50109">
    <property type="entry name" value="HIS_KIN"/>
    <property type="match status" value="1"/>
</dbReference>
<dbReference type="SMART" id="SM00387">
    <property type="entry name" value="HATPase_c"/>
    <property type="match status" value="1"/>
</dbReference>
<dbReference type="SMART" id="SM00388">
    <property type="entry name" value="HisKA"/>
    <property type="match status" value="1"/>
</dbReference>
<keyword evidence="6" id="KW-0418">Kinase</keyword>
<dbReference type="InterPro" id="IPR005467">
    <property type="entry name" value="His_kinase_dom"/>
</dbReference>
<keyword evidence="6" id="KW-0808">Transferase</keyword>
<keyword evidence="7" id="KW-1185">Reference proteome</keyword>
<dbReference type="PANTHER" id="PTHR43547:SF2">
    <property type="entry name" value="HYBRID SIGNAL TRANSDUCTION HISTIDINE KINASE C"/>
    <property type="match status" value="1"/>
</dbReference>
<feature type="domain" description="Histidine kinase" evidence="5">
    <location>
        <begin position="486"/>
        <end position="704"/>
    </location>
</feature>
<dbReference type="Pfam" id="PF00512">
    <property type="entry name" value="HisKA"/>
    <property type="match status" value="1"/>
</dbReference>
<evidence type="ECO:0000256" key="1">
    <source>
        <dbReference type="ARBA" id="ARBA00000085"/>
    </source>
</evidence>
<evidence type="ECO:0000313" key="7">
    <source>
        <dbReference type="Proteomes" id="UP001324993"/>
    </source>
</evidence>
<dbReference type="SUPFAM" id="SSF47384">
    <property type="entry name" value="Homodimeric domain of signal transducing histidine kinase"/>
    <property type="match status" value="1"/>
</dbReference>
<dbReference type="EMBL" id="CP138858">
    <property type="protein sequence ID" value="WPJ95980.1"/>
    <property type="molecule type" value="Genomic_DNA"/>
</dbReference>
<keyword evidence="3" id="KW-0597">Phosphoprotein</keyword>
<dbReference type="CDD" id="cd00075">
    <property type="entry name" value="HATPase"/>
    <property type="match status" value="1"/>
</dbReference>
<dbReference type="PRINTS" id="PR00344">
    <property type="entry name" value="BCTRLSENSOR"/>
</dbReference>
<dbReference type="InterPro" id="IPR036890">
    <property type="entry name" value="HATPase_C_sf"/>
</dbReference>